<sequence>MAQNSLTIRREEDRTEMITKKVICEKSMIMKRVNGKLEWIMYIGKWDNEDLFQCSHEWLFDNNGRERIGTSFVERDLVDNRYVVMDRRLHRPVFVWRKKEEQ</sequence>
<gene>
    <name evidence="1" type="ORF">KIK155_LOCUS15281</name>
</gene>
<reference evidence="1" key="1">
    <citation type="submission" date="2021-02" db="EMBL/GenBank/DDBJ databases">
        <authorList>
            <person name="Nowell W R."/>
        </authorList>
    </citation>
    <scope>NUCLEOTIDE SEQUENCE</scope>
</reference>
<dbReference type="Proteomes" id="UP000663865">
    <property type="component" value="Unassembled WGS sequence"/>
</dbReference>
<organism evidence="1 2">
    <name type="scientific">Rotaria socialis</name>
    <dbReference type="NCBI Taxonomy" id="392032"/>
    <lineage>
        <taxon>Eukaryota</taxon>
        <taxon>Metazoa</taxon>
        <taxon>Spiralia</taxon>
        <taxon>Gnathifera</taxon>
        <taxon>Rotifera</taxon>
        <taxon>Eurotatoria</taxon>
        <taxon>Bdelloidea</taxon>
        <taxon>Philodinida</taxon>
        <taxon>Philodinidae</taxon>
        <taxon>Rotaria</taxon>
    </lineage>
</organism>
<dbReference type="AlphaFoldDB" id="A0A818GJ73"/>
<evidence type="ECO:0000313" key="1">
    <source>
        <dbReference type="EMBL" id="CAF3493034.1"/>
    </source>
</evidence>
<dbReference type="EMBL" id="CAJNYV010002681">
    <property type="protein sequence ID" value="CAF3493034.1"/>
    <property type="molecule type" value="Genomic_DNA"/>
</dbReference>
<name>A0A818GJ73_9BILA</name>
<accession>A0A818GJ73</accession>
<evidence type="ECO:0000313" key="2">
    <source>
        <dbReference type="Proteomes" id="UP000663865"/>
    </source>
</evidence>
<comment type="caution">
    <text evidence="1">The sequence shown here is derived from an EMBL/GenBank/DDBJ whole genome shotgun (WGS) entry which is preliminary data.</text>
</comment>
<proteinExistence type="predicted"/>
<protein>
    <submittedName>
        <fullName evidence="1">Uncharacterized protein</fullName>
    </submittedName>
</protein>